<dbReference type="OrthoDB" id="2506647at2759"/>
<reference evidence="1" key="1">
    <citation type="journal article" date="2020" name="Stud. Mycol.">
        <title>101 Dothideomycetes genomes: a test case for predicting lifestyles and emergence of pathogens.</title>
        <authorList>
            <person name="Haridas S."/>
            <person name="Albert R."/>
            <person name="Binder M."/>
            <person name="Bloem J."/>
            <person name="Labutti K."/>
            <person name="Salamov A."/>
            <person name="Andreopoulos B."/>
            <person name="Baker S."/>
            <person name="Barry K."/>
            <person name="Bills G."/>
            <person name="Bluhm B."/>
            <person name="Cannon C."/>
            <person name="Castanera R."/>
            <person name="Culley D."/>
            <person name="Daum C."/>
            <person name="Ezra D."/>
            <person name="Gonzalez J."/>
            <person name="Henrissat B."/>
            <person name="Kuo A."/>
            <person name="Liang C."/>
            <person name="Lipzen A."/>
            <person name="Lutzoni F."/>
            <person name="Magnuson J."/>
            <person name="Mondo S."/>
            <person name="Nolan M."/>
            <person name="Ohm R."/>
            <person name="Pangilinan J."/>
            <person name="Park H.-J."/>
            <person name="Ramirez L."/>
            <person name="Alfaro M."/>
            <person name="Sun H."/>
            <person name="Tritt A."/>
            <person name="Yoshinaga Y."/>
            <person name="Zwiers L.-H."/>
            <person name="Turgeon B."/>
            <person name="Goodwin S."/>
            <person name="Spatafora J."/>
            <person name="Crous P."/>
            <person name="Grigoriev I."/>
        </authorList>
    </citation>
    <scope>NUCLEOTIDE SEQUENCE</scope>
    <source>
        <strain evidence="1">CBS 107.79</strain>
    </source>
</reference>
<sequence length="192" mass="20306">MSPCPTLQALLSQSAPNASSPDLLITFPSGLKIHAPGTPAHKPSTTQTPTFSLRTACLRTHVPGARYMVVALDIDAPSPSLPLAAPVLHYLHTDLTAVAPPTNNGGAKGTLVAPLTSWQAPAPSTGFSSAPHRYVFLVWEQPVKLCGEQVREKLGIKGEGGVWRKTKWDVEGVVRKLGLGDVVAGTWMCVSN</sequence>
<dbReference type="InterPro" id="IPR036610">
    <property type="entry name" value="PEBP-like_sf"/>
</dbReference>
<dbReference type="SUPFAM" id="SSF49777">
    <property type="entry name" value="PEBP-like"/>
    <property type="match status" value="1"/>
</dbReference>
<keyword evidence="2" id="KW-1185">Reference proteome</keyword>
<dbReference type="GO" id="GO:0005543">
    <property type="term" value="F:phospholipid binding"/>
    <property type="evidence" value="ECO:0007669"/>
    <property type="project" value="TreeGrafter"/>
</dbReference>
<gene>
    <name evidence="1" type="ORF">BU23DRAFT_529928</name>
</gene>
<organism evidence="1 2">
    <name type="scientific">Bimuria novae-zelandiae CBS 107.79</name>
    <dbReference type="NCBI Taxonomy" id="1447943"/>
    <lineage>
        <taxon>Eukaryota</taxon>
        <taxon>Fungi</taxon>
        <taxon>Dikarya</taxon>
        <taxon>Ascomycota</taxon>
        <taxon>Pezizomycotina</taxon>
        <taxon>Dothideomycetes</taxon>
        <taxon>Pleosporomycetidae</taxon>
        <taxon>Pleosporales</taxon>
        <taxon>Massarineae</taxon>
        <taxon>Didymosphaeriaceae</taxon>
        <taxon>Bimuria</taxon>
    </lineage>
</organism>
<dbReference type="Pfam" id="PF01161">
    <property type="entry name" value="PBP"/>
    <property type="match status" value="1"/>
</dbReference>
<accession>A0A6A5VE55</accession>
<protein>
    <recommendedName>
        <fullName evidence="3">PEBP-like protein</fullName>
    </recommendedName>
</protein>
<dbReference type="AlphaFoldDB" id="A0A6A5VE55"/>
<dbReference type="InterPro" id="IPR008914">
    <property type="entry name" value="PEBP"/>
</dbReference>
<dbReference type="InterPro" id="IPR035810">
    <property type="entry name" value="PEBP_euk"/>
</dbReference>
<dbReference type="Gene3D" id="3.90.280.10">
    <property type="entry name" value="PEBP-like"/>
    <property type="match status" value="1"/>
</dbReference>
<evidence type="ECO:0000313" key="2">
    <source>
        <dbReference type="Proteomes" id="UP000800036"/>
    </source>
</evidence>
<dbReference type="GO" id="GO:0030414">
    <property type="term" value="F:peptidase inhibitor activity"/>
    <property type="evidence" value="ECO:0007669"/>
    <property type="project" value="TreeGrafter"/>
</dbReference>
<name>A0A6A5VE55_9PLEO</name>
<dbReference type="PANTHER" id="PTHR11362">
    <property type="entry name" value="PHOSPHATIDYLETHANOLAMINE-BINDING PROTEIN"/>
    <property type="match status" value="1"/>
</dbReference>
<dbReference type="PANTHER" id="PTHR11362:SF78">
    <property type="entry name" value="PROTEASE INHIBITOR"/>
    <property type="match status" value="1"/>
</dbReference>
<dbReference type="GO" id="GO:0046578">
    <property type="term" value="P:regulation of Ras protein signal transduction"/>
    <property type="evidence" value="ECO:0007669"/>
    <property type="project" value="TreeGrafter"/>
</dbReference>
<dbReference type="EMBL" id="ML976670">
    <property type="protein sequence ID" value="KAF1975444.1"/>
    <property type="molecule type" value="Genomic_DNA"/>
</dbReference>
<dbReference type="Proteomes" id="UP000800036">
    <property type="component" value="Unassembled WGS sequence"/>
</dbReference>
<dbReference type="GO" id="GO:0030162">
    <property type="term" value="P:regulation of proteolysis"/>
    <property type="evidence" value="ECO:0007669"/>
    <property type="project" value="TreeGrafter"/>
</dbReference>
<evidence type="ECO:0000313" key="1">
    <source>
        <dbReference type="EMBL" id="KAF1975444.1"/>
    </source>
</evidence>
<evidence type="ECO:0008006" key="3">
    <source>
        <dbReference type="Google" id="ProtNLM"/>
    </source>
</evidence>
<proteinExistence type="predicted"/>
<dbReference type="CDD" id="cd00866">
    <property type="entry name" value="PEBP_euk"/>
    <property type="match status" value="1"/>
</dbReference>